<feature type="transmembrane region" description="Helical" evidence="9">
    <location>
        <begin position="444"/>
        <end position="464"/>
    </location>
</feature>
<feature type="transmembrane region" description="Helical" evidence="9">
    <location>
        <begin position="634"/>
        <end position="658"/>
    </location>
</feature>
<comment type="subcellular location">
    <subcellularLocation>
        <location evidence="1">Membrane</location>
        <topology evidence="1">Multi-pass membrane protein</topology>
    </subcellularLocation>
</comment>
<feature type="transmembrane region" description="Helical" evidence="9">
    <location>
        <begin position="225"/>
        <end position="244"/>
    </location>
</feature>
<dbReference type="Gene3D" id="1.20.1730.10">
    <property type="entry name" value="Sodium/glucose cotransporter"/>
    <property type="match status" value="1"/>
</dbReference>
<feature type="transmembrane region" description="Helical" evidence="9">
    <location>
        <begin position="40"/>
        <end position="63"/>
    </location>
</feature>
<dbReference type="CDD" id="cd11476">
    <property type="entry name" value="SLC5sbd_DUR3"/>
    <property type="match status" value="1"/>
</dbReference>
<keyword evidence="6 9" id="KW-0472">Membrane</keyword>
<dbReference type="Proteomes" id="UP000095751">
    <property type="component" value="Unassembled WGS sequence"/>
</dbReference>
<evidence type="ECO:0000256" key="8">
    <source>
        <dbReference type="SAM" id="MobiDB-lite"/>
    </source>
</evidence>
<evidence type="ECO:0000256" key="7">
    <source>
        <dbReference type="RuleBase" id="RU362091"/>
    </source>
</evidence>
<dbReference type="OrthoDB" id="6132759at2759"/>
<reference evidence="10 11" key="1">
    <citation type="submission" date="2016-09" db="EMBL/GenBank/DDBJ databases">
        <title>Extensive genetic diversity and differential bi-allelic expression allows diatom success in the polar Southern Ocean.</title>
        <authorList>
            <consortium name="DOE Joint Genome Institute"/>
            <person name="Mock T."/>
            <person name="Otillar R.P."/>
            <person name="Strauss J."/>
            <person name="Dupont C."/>
            <person name="Frickenhaus S."/>
            <person name="Maumus F."/>
            <person name="Mcmullan M."/>
            <person name="Sanges R."/>
            <person name="Schmutz J."/>
            <person name="Toseland A."/>
            <person name="Valas R."/>
            <person name="Veluchamy A."/>
            <person name="Ward B.J."/>
            <person name="Allen A."/>
            <person name="Barry K."/>
            <person name="Falciatore A."/>
            <person name="Ferrante M."/>
            <person name="Fortunato A.E."/>
            <person name="Gloeckner G."/>
            <person name="Gruber A."/>
            <person name="Hipkin R."/>
            <person name="Janech M."/>
            <person name="Kroth P."/>
            <person name="Leese F."/>
            <person name="Lindquist E."/>
            <person name="Lyon B.R."/>
            <person name="Martin J."/>
            <person name="Mayer C."/>
            <person name="Parker M."/>
            <person name="Quesneville H."/>
            <person name="Raymond J."/>
            <person name="Uhlig C."/>
            <person name="Valentin K.U."/>
            <person name="Worden A.Z."/>
            <person name="Armbrust E.V."/>
            <person name="Bowler C."/>
            <person name="Green B."/>
            <person name="Moulton V."/>
            <person name="Van Oosterhout C."/>
            <person name="Grigoriev I."/>
        </authorList>
    </citation>
    <scope>NUCLEOTIDE SEQUENCE [LARGE SCALE GENOMIC DNA]</scope>
    <source>
        <strain evidence="10 11">CCMP1102</strain>
    </source>
</reference>
<comment type="similarity">
    <text evidence="2 7">Belongs to the sodium:solute symporter (SSF) (TC 2.A.21) family.</text>
</comment>
<evidence type="ECO:0000313" key="11">
    <source>
        <dbReference type="Proteomes" id="UP000095751"/>
    </source>
</evidence>
<feature type="transmembrane region" description="Helical" evidence="9">
    <location>
        <begin position="120"/>
        <end position="140"/>
    </location>
</feature>
<feature type="transmembrane region" description="Helical" evidence="9">
    <location>
        <begin position="539"/>
        <end position="558"/>
    </location>
</feature>
<evidence type="ECO:0000256" key="2">
    <source>
        <dbReference type="ARBA" id="ARBA00006434"/>
    </source>
</evidence>
<evidence type="ECO:0000256" key="9">
    <source>
        <dbReference type="SAM" id="Phobius"/>
    </source>
</evidence>
<feature type="transmembrane region" description="Helical" evidence="9">
    <location>
        <begin position="608"/>
        <end position="628"/>
    </location>
</feature>
<evidence type="ECO:0000256" key="4">
    <source>
        <dbReference type="ARBA" id="ARBA00022692"/>
    </source>
</evidence>
<gene>
    <name evidence="10" type="ORF">FRACYDRAFT_224737</name>
</gene>
<dbReference type="InterPro" id="IPR031155">
    <property type="entry name" value="DUR"/>
</dbReference>
<feature type="transmembrane region" description="Helical" evidence="9">
    <location>
        <begin position="345"/>
        <end position="365"/>
    </location>
</feature>
<feature type="region of interest" description="Disordered" evidence="8">
    <location>
        <begin position="695"/>
        <end position="722"/>
    </location>
</feature>
<evidence type="ECO:0000313" key="10">
    <source>
        <dbReference type="EMBL" id="OEU18252.1"/>
    </source>
</evidence>
<evidence type="ECO:0000256" key="3">
    <source>
        <dbReference type="ARBA" id="ARBA00022448"/>
    </source>
</evidence>
<feature type="transmembrane region" description="Helical" evidence="9">
    <location>
        <begin position="502"/>
        <end position="524"/>
    </location>
</feature>
<evidence type="ECO:0000256" key="6">
    <source>
        <dbReference type="ARBA" id="ARBA00023136"/>
    </source>
</evidence>
<evidence type="ECO:0008006" key="12">
    <source>
        <dbReference type="Google" id="ProtNLM"/>
    </source>
</evidence>
<dbReference type="AlphaFoldDB" id="A0A1E7FJ89"/>
<evidence type="ECO:0000256" key="5">
    <source>
        <dbReference type="ARBA" id="ARBA00022989"/>
    </source>
</evidence>
<feature type="transmembrane region" description="Helical" evidence="9">
    <location>
        <begin position="470"/>
        <end position="490"/>
    </location>
</feature>
<feature type="transmembrane region" description="Helical" evidence="9">
    <location>
        <begin position="161"/>
        <end position="183"/>
    </location>
</feature>
<accession>A0A1E7FJ89</accession>
<name>A0A1E7FJ89_9STRA</name>
<dbReference type="GO" id="GO:0015204">
    <property type="term" value="F:urea transmembrane transporter activity"/>
    <property type="evidence" value="ECO:0007669"/>
    <property type="project" value="InterPro"/>
</dbReference>
<feature type="transmembrane region" description="Helical" evidence="9">
    <location>
        <begin position="300"/>
        <end position="325"/>
    </location>
</feature>
<feature type="transmembrane region" description="Helical" evidence="9">
    <location>
        <begin position="398"/>
        <end position="424"/>
    </location>
</feature>
<dbReference type="EMBL" id="KV784356">
    <property type="protein sequence ID" value="OEU18252.1"/>
    <property type="molecule type" value="Genomic_DNA"/>
</dbReference>
<dbReference type="PANTHER" id="PTHR46154:SF4">
    <property type="entry name" value="UREA ACTIVE TRANSPORTER"/>
    <property type="match status" value="1"/>
</dbReference>
<protein>
    <recommendedName>
        <fullName evidence="12">Urea transporter</fullName>
    </recommendedName>
</protein>
<dbReference type="Pfam" id="PF00474">
    <property type="entry name" value="SSF"/>
    <property type="match status" value="1"/>
</dbReference>
<dbReference type="GO" id="GO:0005886">
    <property type="term" value="C:plasma membrane"/>
    <property type="evidence" value="ECO:0007669"/>
    <property type="project" value="TreeGrafter"/>
</dbReference>
<dbReference type="KEGG" id="fcy:FRACYDRAFT_224737"/>
<dbReference type="InParanoid" id="A0A1E7FJ89"/>
<keyword evidence="5 9" id="KW-1133">Transmembrane helix</keyword>
<keyword evidence="4 9" id="KW-0812">Transmembrane</keyword>
<feature type="transmembrane region" description="Helical" evidence="9">
    <location>
        <begin position="195"/>
        <end position="213"/>
    </location>
</feature>
<keyword evidence="11" id="KW-1185">Reference proteome</keyword>
<sequence length="722" mass="78512">MADITDIINLDDRNNVIPPFAQFIGQESYFPPGEAPLPTWVGWVVVVGFGLLFSAITTCIVLVNRHFGQKGEITSEHFNTAGRMIKTGLTASVIISQWTWAATLLQSSNVAWQYGVSGPFWYASGATIQVLLFGVIAINLKKVAPSAHTFAEIVNVRWGKTAHLTFLFFGFCANVIVTSMLLLGGAATVQALTGMDYRLAAFLIPWGVILYTASGGLQATFLASYIHTVIIFMILILMVFVVYIKVYSADQIYTFLDATVSYTTEQCEQIYSRNNTVESTFYVEGMYSCGKVEGNYDGSYLTMISSGGLMFGIINIVGNFGTVFVDQSYWQSAIAARPQSAAKGYLLGGICWFAIPFTLATSLGLTSTALMLPITAQEAGDGLVPPAVAQHLLGDTGAVLILIMLFMAIVSTGSAESIAVSSLVSYDIYRQYFNPEATGKQILFVSRVVIVGYGLIMGALAIALQEIGLNLGWVYLFMGVVIGSSVIPLWNMMTWDKASGTGAVIAAWTGFFLAIVGWLCGAYIQSGTITIATLGSNEVMLSGNLIAILSSGLIHYVYSKFIDPQNYDFSLLNDQISLVEKDDTRGLTADEQDATMLLRAERWIVRRGYVLSLVLVVIWPLLSIPARVFTRSYFSFWVLVAIGWGFGAAIIITFLPLIESSEEISTALSGLFYFIICKDAPQATDPADTDLVEREGKELADDDNDIDDSIVITTTDHEGSDE</sequence>
<dbReference type="InterPro" id="IPR001734">
    <property type="entry name" value="Na/solute_symporter"/>
</dbReference>
<feature type="transmembrane region" description="Helical" evidence="9">
    <location>
        <begin position="84"/>
        <end position="100"/>
    </location>
</feature>
<dbReference type="PROSITE" id="PS50283">
    <property type="entry name" value="NA_SOLUT_SYMP_3"/>
    <property type="match status" value="1"/>
</dbReference>
<evidence type="ECO:0000256" key="1">
    <source>
        <dbReference type="ARBA" id="ARBA00004141"/>
    </source>
</evidence>
<proteinExistence type="inferred from homology"/>
<dbReference type="PANTHER" id="PTHR46154">
    <property type="match status" value="1"/>
</dbReference>
<dbReference type="InterPro" id="IPR038377">
    <property type="entry name" value="Na/Glc_symporter_sf"/>
</dbReference>
<organism evidence="10 11">
    <name type="scientific">Fragilariopsis cylindrus CCMP1102</name>
    <dbReference type="NCBI Taxonomy" id="635003"/>
    <lineage>
        <taxon>Eukaryota</taxon>
        <taxon>Sar</taxon>
        <taxon>Stramenopiles</taxon>
        <taxon>Ochrophyta</taxon>
        <taxon>Bacillariophyta</taxon>
        <taxon>Bacillariophyceae</taxon>
        <taxon>Bacillariophycidae</taxon>
        <taxon>Bacillariales</taxon>
        <taxon>Bacillariaceae</taxon>
        <taxon>Fragilariopsis</taxon>
    </lineage>
</organism>
<keyword evidence="3" id="KW-0813">Transport</keyword>